<dbReference type="RefSeq" id="WP_229805322.1">
    <property type="nucleotide sequence ID" value="NZ_BMXR01000005.1"/>
</dbReference>
<keyword evidence="7" id="KW-0676">Redox-active center</keyword>
<reference evidence="10" key="2">
    <citation type="submission" date="2020-09" db="EMBL/GenBank/DDBJ databases">
        <authorList>
            <person name="Sun Q."/>
            <person name="Kim S."/>
        </authorList>
    </citation>
    <scope>NUCLEOTIDE SEQUENCE</scope>
    <source>
        <strain evidence="10">KCTC 22169</strain>
    </source>
</reference>
<dbReference type="InterPro" id="IPR016156">
    <property type="entry name" value="FAD/NAD-linked_Rdtase_dimer_sf"/>
</dbReference>
<evidence type="ECO:0000256" key="6">
    <source>
        <dbReference type="ARBA" id="ARBA00023027"/>
    </source>
</evidence>
<dbReference type="InterPro" id="IPR050151">
    <property type="entry name" value="Class-I_Pyr_Nuc-Dis_Oxidored"/>
</dbReference>
<dbReference type="GO" id="GO:0050660">
    <property type="term" value="F:flavin adenine dinucleotide binding"/>
    <property type="evidence" value="ECO:0007669"/>
    <property type="project" value="InterPro"/>
</dbReference>
<dbReference type="Gene3D" id="3.50.50.60">
    <property type="entry name" value="FAD/NAD(P)-binding domain"/>
    <property type="match status" value="2"/>
</dbReference>
<dbReference type="Proteomes" id="UP000626148">
    <property type="component" value="Unassembled WGS sequence"/>
</dbReference>
<evidence type="ECO:0000256" key="2">
    <source>
        <dbReference type="ARBA" id="ARBA00016961"/>
    </source>
</evidence>
<comment type="similarity">
    <text evidence="1 7">Belongs to the class-I pyridine nucleotide-disulfide oxidoreductase family.</text>
</comment>
<comment type="caution">
    <text evidence="10">The sequence shown here is derived from an EMBL/GenBank/DDBJ whole genome shotgun (WGS) entry which is preliminary data.</text>
</comment>
<name>A0A918K8C6_9GAMM</name>
<dbReference type="GO" id="GO:0004148">
    <property type="term" value="F:dihydrolipoyl dehydrogenase (NADH) activity"/>
    <property type="evidence" value="ECO:0007669"/>
    <property type="project" value="UniProtKB-EC"/>
</dbReference>
<proteinExistence type="inferred from homology"/>
<dbReference type="EMBL" id="BMXR01000005">
    <property type="protein sequence ID" value="GGX54703.1"/>
    <property type="molecule type" value="Genomic_DNA"/>
</dbReference>
<dbReference type="PRINTS" id="PR00411">
    <property type="entry name" value="PNDRDTASEI"/>
</dbReference>
<dbReference type="Pfam" id="PF07992">
    <property type="entry name" value="Pyr_redox_2"/>
    <property type="match status" value="1"/>
</dbReference>
<dbReference type="Gene3D" id="3.30.390.30">
    <property type="match status" value="1"/>
</dbReference>
<keyword evidence="5 7" id="KW-0560">Oxidoreductase</keyword>
<dbReference type="NCBIfam" id="TIGR01350">
    <property type="entry name" value="lipoamide_DH"/>
    <property type="match status" value="1"/>
</dbReference>
<dbReference type="InterPro" id="IPR006258">
    <property type="entry name" value="Lipoamide_DH"/>
</dbReference>
<comment type="cofactor">
    <cofactor evidence="7">
        <name>FAD</name>
        <dbReference type="ChEBI" id="CHEBI:57692"/>
    </cofactor>
    <text evidence="7">Binds 1 FAD per subunit.</text>
</comment>
<dbReference type="InterPro" id="IPR023753">
    <property type="entry name" value="FAD/NAD-binding_dom"/>
</dbReference>
<evidence type="ECO:0000259" key="9">
    <source>
        <dbReference type="Pfam" id="PF07992"/>
    </source>
</evidence>
<evidence type="ECO:0000256" key="5">
    <source>
        <dbReference type="ARBA" id="ARBA00023002"/>
    </source>
</evidence>
<evidence type="ECO:0000256" key="7">
    <source>
        <dbReference type="RuleBase" id="RU003692"/>
    </source>
</evidence>
<evidence type="ECO:0000313" key="11">
    <source>
        <dbReference type="Proteomes" id="UP000626148"/>
    </source>
</evidence>
<evidence type="ECO:0000256" key="1">
    <source>
        <dbReference type="ARBA" id="ARBA00007532"/>
    </source>
</evidence>
<dbReference type="InterPro" id="IPR036188">
    <property type="entry name" value="FAD/NAD-bd_sf"/>
</dbReference>
<dbReference type="AlphaFoldDB" id="A0A918K8C6"/>
<dbReference type="Pfam" id="PF02852">
    <property type="entry name" value="Pyr_redox_dim"/>
    <property type="match status" value="1"/>
</dbReference>
<organism evidence="10 11">
    <name type="scientific">Saccharospirillum salsuginis</name>
    <dbReference type="NCBI Taxonomy" id="418750"/>
    <lineage>
        <taxon>Bacteria</taxon>
        <taxon>Pseudomonadati</taxon>
        <taxon>Pseudomonadota</taxon>
        <taxon>Gammaproteobacteria</taxon>
        <taxon>Oceanospirillales</taxon>
        <taxon>Saccharospirillaceae</taxon>
        <taxon>Saccharospirillum</taxon>
    </lineage>
</organism>
<keyword evidence="3 7" id="KW-0285">Flavoprotein</keyword>
<dbReference type="PRINTS" id="PR00368">
    <property type="entry name" value="FADPNR"/>
</dbReference>
<evidence type="ECO:0000259" key="8">
    <source>
        <dbReference type="Pfam" id="PF02852"/>
    </source>
</evidence>
<keyword evidence="4 7" id="KW-0274">FAD</keyword>
<dbReference type="SUPFAM" id="SSF55424">
    <property type="entry name" value="FAD/NAD-linked reductases, dimerisation (C-terminal) domain"/>
    <property type="match status" value="1"/>
</dbReference>
<dbReference type="EC" id="1.8.1.4" evidence="7"/>
<reference evidence="10" key="1">
    <citation type="journal article" date="2014" name="Int. J. Syst. Evol. Microbiol.">
        <title>Complete genome sequence of Corynebacterium casei LMG S-19264T (=DSM 44701T), isolated from a smear-ripened cheese.</title>
        <authorList>
            <consortium name="US DOE Joint Genome Institute (JGI-PGF)"/>
            <person name="Walter F."/>
            <person name="Albersmeier A."/>
            <person name="Kalinowski J."/>
            <person name="Ruckert C."/>
        </authorList>
    </citation>
    <scope>NUCLEOTIDE SEQUENCE</scope>
    <source>
        <strain evidence="10">KCTC 22169</strain>
    </source>
</reference>
<keyword evidence="6 7" id="KW-0520">NAD</keyword>
<dbReference type="SUPFAM" id="SSF51905">
    <property type="entry name" value="FAD/NAD(P)-binding domain"/>
    <property type="match status" value="1"/>
</dbReference>
<evidence type="ECO:0000256" key="3">
    <source>
        <dbReference type="ARBA" id="ARBA00022630"/>
    </source>
</evidence>
<keyword evidence="11" id="KW-1185">Reference proteome</keyword>
<sequence>MQFDFPKMVARSREVAGTLNKGVTQLLKKNKVTVYAGHAQLKGQGTVEVDSDTGKETLASNSIVLATGARARSLPGLEPDGNRVWTYKEAMTPATLPKSVLVMGAGAIGIEFASFYNSLGVDVTVVEAMSRILPVEDAEISNLAEKAFRQKGIRILTDTRVTELRKGADSVTAEVETPNGAETVEADRVISAVGVVGNSENIGLENTRAEAERSFIQVDEWSRTAEPGLYAIGDVAGAPCLAHKASHEAVICVEKIAGVEGLEPLDRDAVPGCTYSSPQIASVGLSEDRAKEQGHTVRVGRFPFKANGKAIAMGETDGLVKTVFDEDTGELLGAHMIGPEVTEMIQGYVVARQLETTEHELMHAIFPHPTLSESMHEATLDAYGKVLHI</sequence>
<evidence type="ECO:0000313" key="10">
    <source>
        <dbReference type="EMBL" id="GGX54703.1"/>
    </source>
</evidence>
<dbReference type="FunFam" id="3.30.390.30:FF:000001">
    <property type="entry name" value="Dihydrolipoyl dehydrogenase"/>
    <property type="match status" value="1"/>
</dbReference>
<dbReference type="InterPro" id="IPR004099">
    <property type="entry name" value="Pyr_nucl-diS_OxRdtase_dimer"/>
</dbReference>
<feature type="domain" description="Pyridine nucleotide-disulphide oxidoreductase dimerisation" evidence="8">
    <location>
        <begin position="270"/>
        <end position="378"/>
    </location>
</feature>
<evidence type="ECO:0000256" key="4">
    <source>
        <dbReference type="ARBA" id="ARBA00022827"/>
    </source>
</evidence>
<feature type="domain" description="FAD/NAD(P)-binding" evidence="9">
    <location>
        <begin position="11"/>
        <end position="249"/>
    </location>
</feature>
<comment type="catalytic activity">
    <reaction evidence="7">
        <text>N(6)-[(R)-dihydrolipoyl]-L-lysyl-[protein] + NAD(+) = N(6)-[(R)-lipoyl]-L-lysyl-[protein] + NADH + H(+)</text>
        <dbReference type="Rhea" id="RHEA:15045"/>
        <dbReference type="Rhea" id="RHEA-COMP:10474"/>
        <dbReference type="Rhea" id="RHEA-COMP:10475"/>
        <dbReference type="ChEBI" id="CHEBI:15378"/>
        <dbReference type="ChEBI" id="CHEBI:57540"/>
        <dbReference type="ChEBI" id="CHEBI:57945"/>
        <dbReference type="ChEBI" id="CHEBI:83099"/>
        <dbReference type="ChEBI" id="CHEBI:83100"/>
        <dbReference type="EC" id="1.8.1.4"/>
    </reaction>
</comment>
<gene>
    <name evidence="10" type="ORF">GCM10007392_22690</name>
</gene>
<dbReference type="PANTHER" id="PTHR22912">
    <property type="entry name" value="DISULFIDE OXIDOREDUCTASE"/>
    <property type="match status" value="1"/>
</dbReference>
<dbReference type="PANTHER" id="PTHR22912:SF217">
    <property type="entry name" value="DIHYDROLIPOYL DEHYDROGENASE"/>
    <property type="match status" value="1"/>
</dbReference>
<dbReference type="GO" id="GO:0006103">
    <property type="term" value="P:2-oxoglutarate metabolic process"/>
    <property type="evidence" value="ECO:0007669"/>
    <property type="project" value="TreeGrafter"/>
</dbReference>
<accession>A0A918K8C6</accession>
<protein>
    <recommendedName>
        <fullName evidence="2 7">Dihydrolipoyl dehydrogenase</fullName>
        <ecNumber evidence="7">1.8.1.4</ecNumber>
    </recommendedName>
</protein>
<comment type="miscellaneous">
    <text evidence="7">The active site is a redox-active disulfide bond.</text>
</comment>